<dbReference type="RefSeq" id="WP_209646851.1">
    <property type="nucleotide sequence ID" value="NZ_JAGINW010000001.1"/>
</dbReference>
<dbReference type="Proteomes" id="UP001519332">
    <property type="component" value="Unassembled WGS sequence"/>
</dbReference>
<comment type="caution">
    <text evidence="1">The sequence shown here is derived from an EMBL/GenBank/DDBJ whole genome shotgun (WGS) entry which is preliminary data.</text>
</comment>
<evidence type="ECO:0000313" key="2">
    <source>
        <dbReference type="Proteomes" id="UP001519332"/>
    </source>
</evidence>
<accession>A0ABS4U0N2</accession>
<reference evidence="1 2" key="1">
    <citation type="submission" date="2021-03" db="EMBL/GenBank/DDBJ databases">
        <title>Sequencing the genomes of 1000 actinobacteria strains.</title>
        <authorList>
            <person name="Klenk H.-P."/>
        </authorList>
    </citation>
    <scope>NUCLEOTIDE SEQUENCE [LARGE SCALE GENOMIC DNA]</scope>
    <source>
        <strain evidence="1 2">DSM 46670</strain>
    </source>
</reference>
<protein>
    <recommendedName>
        <fullName evidence="3">GRAM domain-containing protein</fullName>
    </recommendedName>
</protein>
<name>A0ABS4U0N2_9PSEU</name>
<evidence type="ECO:0000313" key="1">
    <source>
        <dbReference type="EMBL" id="MBP2330211.1"/>
    </source>
</evidence>
<organism evidence="1 2">
    <name type="scientific">Kibdelosporangium banguiense</name>
    <dbReference type="NCBI Taxonomy" id="1365924"/>
    <lineage>
        <taxon>Bacteria</taxon>
        <taxon>Bacillati</taxon>
        <taxon>Actinomycetota</taxon>
        <taxon>Actinomycetes</taxon>
        <taxon>Pseudonocardiales</taxon>
        <taxon>Pseudonocardiaceae</taxon>
        <taxon>Kibdelosporangium</taxon>
    </lineage>
</organism>
<proteinExistence type="predicted"/>
<keyword evidence="2" id="KW-1185">Reference proteome</keyword>
<sequence length="116" mass="12324">MSTAYEATEWVAGMPFSEGRSLAGRLSKVGGTLVLTGDAVMFKPVGGLGQARSFPLTDIHEVSAYADRPPRLRVSTRDGRALVLMVLASRAASMWSKDTSARDDAVAKINARLQAG</sequence>
<evidence type="ECO:0008006" key="3">
    <source>
        <dbReference type="Google" id="ProtNLM"/>
    </source>
</evidence>
<gene>
    <name evidence="1" type="ORF">JOF56_010596</name>
</gene>
<dbReference type="EMBL" id="JAGINW010000001">
    <property type="protein sequence ID" value="MBP2330211.1"/>
    <property type="molecule type" value="Genomic_DNA"/>
</dbReference>